<proteinExistence type="predicted"/>
<keyword evidence="1 4" id="KW-0489">Methyltransferase</keyword>
<dbReference type="AlphaFoldDB" id="A0A940RZP4"/>
<keyword evidence="2" id="KW-0808">Transferase</keyword>
<sequence length="196" mass="21205">MGLYQRNASAWGGLRGAGVLERAWLDRFLAVLPCGSPRVLDLGCGSGVPVADYLIANGCRICGVDAAPAMLCAARQRFPGHKWVEADMRALPPLGRFDGIVAWHSAFHLPPEDQRRMFAVYAALCRPGAPLMFTSGTECDEVIGDFRGEPLYHASLDSAEYRSLLLAHGFGVLRHIENDGACGGATVWLAHRTGKR</sequence>
<dbReference type="CDD" id="cd02440">
    <property type="entry name" value="AdoMet_MTases"/>
    <property type="match status" value="1"/>
</dbReference>
<dbReference type="GO" id="GO:0032259">
    <property type="term" value="P:methylation"/>
    <property type="evidence" value="ECO:0007669"/>
    <property type="project" value="UniProtKB-KW"/>
</dbReference>
<dbReference type="GO" id="GO:0008168">
    <property type="term" value="F:methyltransferase activity"/>
    <property type="evidence" value="ECO:0007669"/>
    <property type="project" value="UniProtKB-KW"/>
</dbReference>
<dbReference type="Gene3D" id="3.40.50.150">
    <property type="entry name" value="Vaccinia Virus protein VP39"/>
    <property type="match status" value="1"/>
</dbReference>
<comment type="caution">
    <text evidence="4">The sequence shown here is derived from an EMBL/GenBank/DDBJ whole genome shotgun (WGS) entry which is preliminary data.</text>
</comment>
<evidence type="ECO:0000259" key="3">
    <source>
        <dbReference type="Pfam" id="PF13649"/>
    </source>
</evidence>
<dbReference type="PANTHER" id="PTHR43861:SF1">
    <property type="entry name" value="TRANS-ACONITATE 2-METHYLTRANSFERASE"/>
    <property type="match status" value="1"/>
</dbReference>
<accession>A0A940RZP4</accession>
<dbReference type="EMBL" id="JAGISH010000001">
    <property type="protein sequence ID" value="MBP0481202.1"/>
    <property type="molecule type" value="Genomic_DNA"/>
</dbReference>
<evidence type="ECO:0000313" key="4">
    <source>
        <dbReference type="EMBL" id="MBP0481202.1"/>
    </source>
</evidence>
<evidence type="ECO:0000313" key="5">
    <source>
        <dbReference type="Proteomes" id="UP000675940"/>
    </source>
</evidence>
<dbReference type="InterPro" id="IPR041698">
    <property type="entry name" value="Methyltransf_25"/>
</dbReference>
<feature type="domain" description="Methyltransferase" evidence="3">
    <location>
        <begin position="39"/>
        <end position="128"/>
    </location>
</feature>
<keyword evidence="5" id="KW-1185">Reference proteome</keyword>
<protein>
    <submittedName>
        <fullName evidence="4">Class I SAM-dependent methyltransferase</fullName>
    </submittedName>
</protein>
<name>A0A940RZP4_9RHOB</name>
<dbReference type="Pfam" id="PF13649">
    <property type="entry name" value="Methyltransf_25"/>
    <property type="match status" value="1"/>
</dbReference>
<dbReference type="SUPFAM" id="SSF53335">
    <property type="entry name" value="S-adenosyl-L-methionine-dependent methyltransferases"/>
    <property type="match status" value="1"/>
</dbReference>
<evidence type="ECO:0000256" key="1">
    <source>
        <dbReference type="ARBA" id="ARBA00022603"/>
    </source>
</evidence>
<gene>
    <name evidence="4" type="ORF">J5474_01675</name>
</gene>
<reference evidence="4" key="1">
    <citation type="submission" date="2021-03" db="EMBL/GenBank/DDBJ databases">
        <title>Sagittula salina sp. nov. strain M10.9X isolated from the marine waste.</title>
        <authorList>
            <person name="Satari L."/>
            <person name="Molina-Menor E."/>
            <person name="Vidal-Verdu A."/>
            <person name="Pascual J."/>
            <person name="Pereto J."/>
            <person name="Porcar M."/>
        </authorList>
    </citation>
    <scope>NUCLEOTIDE SEQUENCE</scope>
    <source>
        <strain evidence="4">M10.9X</strain>
    </source>
</reference>
<dbReference type="Proteomes" id="UP000675940">
    <property type="component" value="Unassembled WGS sequence"/>
</dbReference>
<evidence type="ECO:0000256" key="2">
    <source>
        <dbReference type="ARBA" id="ARBA00022679"/>
    </source>
</evidence>
<dbReference type="InterPro" id="IPR029063">
    <property type="entry name" value="SAM-dependent_MTases_sf"/>
</dbReference>
<organism evidence="4 5">
    <name type="scientific">Sagittula salina</name>
    <dbReference type="NCBI Taxonomy" id="2820268"/>
    <lineage>
        <taxon>Bacteria</taxon>
        <taxon>Pseudomonadati</taxon>
        <taxon>Pseudomonadota</taxon>
        <taxon>Alphaproteobacteria</taxon>
        <taxon>Rhodobacterales</taxon>
        <taxon>Roseobacteraceae</taxon>
        <taxon>Sagittula</taxon>
    </lineage>
</organism>
<dbReference type="PANTHER" id="PTHR43861">
    <property type="entry name" value="TRANS-ACONITATE 2-METHYLTRANSFERASE-RELATED"/>
    <property type="match status" value="1"/>
</dbReference>